<evidence type="ECO:0000313" key="2">
    <source>
        <dbReference type="EnsemblMetazoa" id="SMAR013327-PA"/>
    </source>
</evidence>
<protein>
    <submittedName>
        <fullName evidence="2">Uncharacterized protein</fullName>
    </submittedName>
</protein>
<proteinExistence type="predicted"/>
<feature type="compositionally biased region" description="Basic and acidic residues" evidence="1">
    <location>
        <begin position="82"/>
        <end position="95"/>
    </location>
</feature>
<name>T1JHJ6_STRMM</name>
<evidence type="ECO:0000256" key="1">
    <source>
        <dbReference type="SAM" id="MobiDB-lite"/>
    </source>
</evidence>
<dbReference type="EMBL" id="JH431244">
    <property type="status" value="NOT_ANNOTATED_CDS"/>
    <property type="molecule type" value="Genomic_DNA"/>
</dbReference>
<reference evidence="3" key="1">
    <citation type="submission" date="2011-05" db="EMBL/GenBank/DDBJ databases">
        <authorList>
            <person name="Richards S.R."/>
            <person name="Qu J."/>
            <person name="Jiang H."/>
            <person name="Jhangiani S.N."/>
            <person name="Agravi P."/>
            <person name="Goodspeed R."/>
            <person name="Gross S."/>
            <person name="Mandapat C."/>
            <person name="Jackson L."/>
            <person name="Mathew T."/>
            <person name="Pu L."/>
            <person name="Thornton R."/>
            <person name="Saada N."/>
            <person name="Wilczek-Boney K.B."/>
            <person name="Lee S."/>
            <person name="Kovar C."/>
            <person name="Wu Y."/>
            <person name="Scherer S.E."/>
            <person name="Worley K.C."/>
            <person name="Muzny D.M."/>
            <person name="Gibbs R."/>
        </authorList>
    </citation>
    <scope>NUCLEOTIDE SEQUENCE</scope>
    <source>
        <strain evidence="3">Brora</strain>
    </source>
</reference>
<evidence type="ECO:0000313" key="3">
    <source>
        <dbReference type="Proteomes" id="UP000014500"/>
    </source>
</evidence>
<accession>T1JHJ6</accession>
<sequence>MALVQNQNQLLIFFHRFGTPLGDECTSYRRNVCRNTRASLRRAFHLQDSKSTSIIRLLLLRLRFYTECALTDRPRLSTGDIDGNKDNSKSRDNLKHKLPVF</sequence>
<organism evidence="2 3">
    <name type="scientific">Strigamia maritima</name>
    <name type="common">European centipede</name>
    <name type="synonym">Geophilus maritimus</name>
    <dbReference type="NCBI Taxonomy" id="126957"/>
    <lineage>
        <taxon>Eukaryota</taxon>
        <taxon>Metazoa</taxon>
        <taxon>Ecdysozoa</taxon>
        <taxon>Arthropoda</taxon>
        <taxon>Myriapoda</taxon>
        <taxon>Chilopoda</taxon>
        <taxon>Pleurostigmophora</taxon>
        <taxon>Geophilomorpha</taxon>
        <taxon>Linotaeniidae</taxon>
        <taxon>Strigamia</taxon>
    </lineage>
</organism>
<dbReference type="Proteomes" id="UP000014500">
    <property type="component" value="Unassembled WGS sequence"/>
</dbReference>
<reference evidence="2" key="2">
    <citation type="submission" date="2015-02" db="UniProtKB">
        <authorList>
            <consortium name="EnsemblMetazoa"/>
        </authorList>
    </citation>
    <scope>IDENTIFICATION</scope>
</reference>
<dbReference type="HOGENOM" id="CLU_2295128_0_0_1"/>
<dbReference type="EnsemblMetazoa" id="SMAR013327-RA">
    <property type="protein sequence ID" value="SMAR013327-PA"/>
    <property type="gene ID" value="SMAR013327"/>
</dbReference>
<keyword evidence="3" id="KW-1185">Reference proteome</keyword>
<feature type="region of interest" description="Disordered" evidence="1">
    <location>
        <begin position="74"/>
        <end position="101"/>
    </location>
</feature>
<dbReference type="AlphaFoldDB" id="T1JHJ6"/>